<evidence type="ECO:0000256" key="6">
    <source>
        <dbReference type="ARBA" id="ARBA00022840"/>
    </source>
</evidence>
<dbReference type="PATRIC" id="fig|87541.4.peg.585"/>
<dbReference type="Pfam" id="PF00069">
    <property type="entry name" value="Pkinase"/>
    <property type="match status" value="1"/>
</dbReference>
<keyword evidence="11" id="KW-0472">Membrane</keyword>
<dbReference type="CDD" id="cd06575">
    <property type="entry name" value="PASTA_Pbp2x-like_2"/>
    <property type="match status" value="1"/>
</dbReference>
<dbReference type="SMART" id="SM00220">
    <property type="entry name" value="S_TKc"/>
    <property type="match status" value="1"/>
</dbReference>
<keyword evidence="4 9" id="KW-0547">Nucleotide-binding</keyword>
<evidence type="ECO:0000256" key="7">
    <source>
        <dbReference type="ARBA" id="ARBA00047899"/>
    </source>
</evidence>
<feature type="domain" description="PASTA" evidence="13">
    <location>
        <begin position="375"/>
        <end position="441"/>
    </location>
</feature>
<sequence>MRTGQIIGERYRIIEHIGSGGMATVFLAYDPILERQVAIKFLRIGGNGLDDAKRRFKREAMSIAELDHPNVVNIYDVGEDMDGNYIVMEYVDGVDLKSYIKDHQPFSLREYQEIMLQVLSGMASAHQKGIIHRDLKPQNIMIKPDGTVKIMDFGIALISTETSITQTNTIIGSVHYLSPEQARGSMASPQSDIYSLGIVSFEMLTGQVPFDGESAVSIAIQHFQEDLPPISNYRKDVPQAMQNVIRRATAKDPKDRYQTCEEMAKALSTSLDPSRAYEAPYVVPSVSGGETRVMDKASLEKSLASTPRSFQPVKEDSKDLAQTSVRKNPPQTHAKADKPKDKGKPHKKFFMPKKIIAAIVFLTVCLILLLSWTRGKNIRVPDVTNYSEVNAKLTLEARGLKVGEKKQEYSRKIAKGNVIRTDPGKGRRVKGGETIDLFISQGEEPVEVEDYTGKDVDQAEKSAKEKGFKVEISEELSDRLDKGKIIEQTPAPGKKVLPSETTLHFKVSKGKKLYTMPDFKGLDRKGVEKYAQTVGLNVEFSEEYSDHIGKGLVIDQSLAPGSSFTRGTKIKVTLSKGDEGQSRRFKHKFTIPYSGNGESDSIEVYVDDLNHNYDTPIDTLKINNDTAYTLHFETKANKSARFKVMRNGRVIMEKRVTASEE</sequence>
<dbReference type="PROSITE" id="PS51178">
    <property type="entry name" value="PASTA"/>
    <property type="match status" value="3"/>
</dbReference>
<dbReference type="STRING" id="87541.AWM71_01600"/>
<evidence type="ECO:0000256" key="5">
    <source>
        <dbReference type="ARBA" id="ARBA00022777"/>
    </source>
</evidence>
<evidence type="ECO:0000256" key="11">
    <source>
        <dbReference type="SAM" id="Phobius"/>
    </source>
</evidence>
<evidence type="ECO:0000313" key="15">
    <source>
        <dbReference type="Proteomes" id="UP000070422"/>
    </source>
</evidence>
<dbReference type="OrthoDB" id="9788659at2"/>
<dbReference type="Proteomes" id="UP000070422">
    <property type="component" value="Unassembled WGS sequence"/>
</dbReference>
<keyword evidence="11" id="KW-1133">Transmembrane helix</keyword>
<dbReference type="CDD" id="cd06577">
    <property type="entry name" value="PASTA_pknB"/>
    <property type="match status" value="2"/>
</dbReference>
<dbReference type="Gene3D" id="1.10.510.10">
    <property type="entry name" value="Transferase(Phosphotransferase) domain 1"/>
    <property type="match status" value="1"/>
</dbReference>
<comment type="caution">
    <text evidence="14">The sequence shown here is derived from an EMBL/GenBank/DDBJ whole genome shotgun (WGS) entry which is preliminary data.</text>
</comment>
<feature type="binding site" evidence="9">
    <location>
        <position position="40"/>
    </location>
    <ligand>
        <name>ATP</name>
        <dbReference type="ChEBI" id="CHEBI:30616"/>
    </ligand>
</feature>
<evidence type="ECO:0000259" key="12">
    <source>
        <dbReference type="PROSITE" id="PS50011"/>
    </source>
</evidence>
<accession>A0A133Y297</accession>
<evidence type="ECO:0000313" key="14">
    <source>
        <dbReference type="EMBL" id="KXB37318.1"/>
    </source>
</evidence>
<gene>
    <name evidence="14" type="ORF">HMPREF3187_00584</name>
</gene>
<keyword evidence="5 14" id="KW-0418">Kinase</keyword>
<comment type="catalytic activity">
    <reaction evidence="7">
        <text>L-threonyl-[protein] + ATP = O-phospho-L-threonyl-[protein] + ADP + H(+)</text>
        <dbReference type="Rhea" id="RHEA:46608"/>
        <dbReference type="Rhea" id="RHEA-COMP:11060"/>
        <dbReference type="Rhea" id="RHEA-COMP:11605"/>
        <dbReference type="ChEBI" id="CHEBI:15378"/>
        <dbReference type="ChEBI" id="CHEBI:30013"/>
        <dbReference type="ChEBI" id="CHEBI:30616"/>
        <dbReference type="ChEBI" id="CHEBI:61977"/>
        <dbReference type="ChEBI" id="CHEBI:456216"/>
        <dbReference type="EC" id="2.7.11.1"/>
    </reaction>
</comment>
<dbReference type="InterPro" id="IPR017441">
    <property type="entry name" value="Protein_kinase_ATP_BS"/>
</dbReference>
<dbReference type="FunFam" id="1.10.510.10:FF:000021">
    <property type="entry name" value="Serine/threonine protein kinase"/>
    <property type="match status" value="1"/>
</dbReference>
<dbReference type="Pfam" id="PF03793">
    <property type="entry name" value="PASTA"/>
    <property type="match status" value="3"/>
</dbReference>
<dbReference type="AlphaFoldDB" id="A0A133Y297"/>
<dbReference type="Gene3D" id="3.30.10.20">
    <property type="match status" value="3"/>
</dbReference>
<dbReference type="PANTHER" id="PTHR43289:SF34">
    <property type="entry name" value="SERINE_THREONINE-PROTEIN KINASE YBDM-RELATED"/>
    <property type="match status" value="1"/>
</dbReference>
<evidence type="ECO:0000256" key="3">
    <source>
        <dbReference type="ARBA" id="ARBA00022679"/>
    </source>
</evidence>
<evidence type="ECO:0000259" key="13">
    <source>
        <dbReference type="PROSITE" id="PS51178"/>
    </source>
</evidence>
<dbReference type="GO" id="GO:0005524">
    <property type="term" value="F:ATP binding"/>
    <property type="evidence" value="ECO:0007669"/>
    <property type="project" value="UniProtKB-UniRule"/>
</dbReference>
<feature type="domain" description="Protein kinase" evidence="12">
    <location>
        <begin position="11"/>
        <end position="282"/>
    </location>
</feature>
<dbReference type="EMBL" id="LSCQ01000027">
    <property type="protein sequence ID" value="KXB37318.1"/>
    <property type="molecule type" value="Genomic_DNA"/>
</dbReference>
<dbReference type="InterPro" id="IPR011009">
    <property type="entry name" value="Kinase-like_dom_sf"/>
</dbReference>
<keyword evidence="2" id="KW-0723">Serine/threonine-protein kinase</keyword>
<feature type="transmembrane region" description="Helical" evidence="11">
    <location>
        <begin position="355"/>
        <end position="372"/>
    </location>
</feature>
<organism evidence="14 15">
    <name type="scientific">Aerococcus christensenii</name>
    <dbReference type="NCBI Taxonomy" id="87541"/>
    <lineage>
        <taxon>Bacteria</taxon>
        <taxon>Bacillati</taxon>
        <taxon>Bacillota</taxon>
        <taxon>Bacilli</taxon>
        <taxon>Lactobacillales</taxon>
        <taxon>Aerococcaceae</taxon>
        <taxon>Aerococcus</taxon>
    </lineage>
</organism>
<dbReference type="EC" id="2.7.11.1" evidence="1"/>
<dbReference type="PANTHER" id="PTHR43289">
    <property type="entry name" value="MITOGEN-ACTIVATED PROTEIN KINASE KINASE KINASE 20-RELATED"/>
    <property type="match status" value="1"/>
</dbReference>
<evidence type="ECO:0000256" key="2">
    <source>
        <dbReference type="ARBA" id="ARBA00022527"/>
    </source>
</evidence>
<keyword evidence="3" id="KW-0808">Transferase</keyword>
<dbReference type="PROSITE" id="PS00108">
    <property type="entry name" value="PROTEIN_KINASE_ST"/>
    <property type="match status" value="1"/>
</dbReference>
<dbReference type="PROSITE" id="PS00107">
    <property type="entry name" value="PROTEIN_KINASE_ATP"/>
    <property type="match status" value="1"/>
</dbReference>
<name>A0A133Y297_9LACT</name>
<reference evidence="14 15" key="1">
    <citation type="submission" date="2016-01" db="EMBL/GenBank/DDBJ databases">
        <authorList>
            <person name="Oliw E.H."/>
        </authorList>
    </citation>
    <scope>NUCLEOTIDE SEQUENCE [LARGE SCALE GENOMIC DNA]</scope>
    <source>
        <strain evidence="14 15">KA00635</strain>
    </source>
</reference>
<dbReference type="SUPFAM" id="SSF56112">
    <property type="entry name" value="Protein kinase-like (PK-like)"/>
    <property type="match status" value="1"/>
</dbReference>
<keyword evidence="11" id="KW-0812">Transmembrane</keyword>
<dbReference type="CDD" id="cd14014">
    <property type="entry name" value="STKc_PknB_like"/>
    <property type="match status" value="1"/>
</dbReference>
<feature type="domain" description="PASTA" evidence="13">
    <location>
        <begin position="442"/>
        <end position="509"/>
    </location>
</feature>
<dbReference type="NCBIfam" id="NF033483">
    <property type="entry name" value="PknB_PASTA_kin"/>
    <property type="match status" value="1"/>
</dbReference>
<dbReference type="InterPro" id="IPR005543">
    <property type="entry name" value="PASTA_dom"/>
</dbReference>
<proteinExistence type="predicted"/>
<feature type="domain" description="PASTA" evidence="13">
    <location>
        <begin position="510"/>
        <end position="576"/>
    </location>
</feature>
<comment type="catalytic activity">
    <reaction evidence="8">
        <text>L-seryl-[protein] + ATP = O-phospho-L-seryl-[protein] + ADP + H(+)</text>
        <dbReference type="Rhea" id="RHEA:17989"/>
        <dbReference type="Rhea" id="RHEA-COMP:9863"/>
        <dbReference type="Rhea" id="RHEA-COMP:11604"/>
        <dbReference type="ChEBI" id="CHEBI:15378"/>
        <dbReference type="ChEBI" id="CHEBI:29999"/>
        <dbReference type="ChEBI" id="CHEBI:30616"/>
        <dbReference type="ChEBI" id="CHEBI:83421"/>
        <dbReference type="ChEBI" id="CHEBI:456216"/>
        <dbReference type="EC" id="2.7.11.1"/>
    </reaction>
</comment>
<feature type="compositionally biased region" description="Polar residues" evidence="10">
    <location>
        <begin position="320"/>
        <end position="331"/>
    </location>
</feature>
<evidence type="ECO:0000256" key="4">
    <source>
        <dbReference type="ARBA" id="ARBA00022741"/>
    </source>
</evidence>
<dbReference type="GO" id="GO:0004674">
    <property type="term" value="F:protein serine/threonine kinase activity"/>
    <property type="evidence" value="ECO:0007669"/>
    <property type="project" value="UniProtKB-KW"/>
</dbReference>
<dbReference type="Gene3D" id="2.60.40.2560">
    <property type="match status" value="1"/>
</dbReference>
<evidence type="ECO:0000256" key="1">
    <source>
        <dbReference type="ARBA" id="ARBA00012513"/>
    </source>
</evidence>
<dbReference type="InterPro" id="IPR000719">
    <property type="entry name" value="Prot_kinase_dom"/>
</dbReference>
<dbReference type="Pfam" id="PF21160">
    <property type="entry name" value="PrkC-like_PASTA-like"/>
    <property type="match status" value="1"/>
</dbReference>
<dbReference type="SUPFAM" id="SSF54184">
    <property type="entry name" value="Penicillin-binding protein 2x (pbp-2x), c-terminal domain"/>
    <property type="match status" value="1"/>
</dbReference>
<feature type="region of interest" description="Disordered" evidence="10">
    <location>
        <begin position="299"/>
        <end position="346"/>
    </location>
</feature>
<evidence type="ECO:0000256" key="9">
    <source>
        <dbReference type="PROSITE-ProRule" id="PRU10141"/>
    </source>
</evidence>
<protein>
    <recommendedName>
        <fullName evidence="1">non-specific serine/threonine protein kinase</fullName>
        <ecNumber evidence="1">2.7.11.1</ecNumber>
    </recommendedName>
</protein>
<dbReference type="RefSeq" id="WP_060936618.1">
    <property type="nucleotide sequence ID" value="NZ_JASOZP010000003.1"/>
</dbReference>
<dbReference type="PROSITE" id="PS50011">
    <property type="entry name" value="PROTEIN_KINASE_DOM"/>
    <property type="match status" value="1"/>
</dbReference>
<dbReference type="InterPro" id="IPR008271">
    <property type="entry name" value="Ser/Thr_kinase_AS"/>
</dbReference>
<keyword evidence="6 9" id="KW-0067">ATP-binding</keyword>
<evidence type="ECO:0000256" key="10">
    <source>
        <dbReference type="SAM" id="MobiDB-lite"/>
    </source>
</evidence>
<evidence type="ECO:0000256" key="8">
    <source>
        <dbReference type="ARBA" id="ARBA00048679"/>
    </source>
</evidence>
<dbReference type="Gene3D" id="3.30.200.20">
    <property type="entry name" value="Phosphorylase Kinase, domain 1"/>
    <property type="match status" value="1"/>
</dbReference>
<dbReference type="SMART" id="SM00740">
    <property type="entry name" value="PASTA"/>
    <property type="match status" value="3"/>
</dbReference>
<dbReference type="FunFam" id="3.30.200.20:FF:000035">
    <property type="entry name" value="Serine/threonine protein kinase Stk1"/>
    <property type="match status" value="1"/>
</dbReference>